<reference evidence="1" key="1">
    <citation type="submission" date="2020-08" db="EMBL/GenBank/DDBJ databases">
        <title>Multicomponent nature underlies the extraordinary mechanical properties of spider dragline silk.</title>
        <authorList>
            <person name="Kono N."/>
            <person name="Nakamura H."/>
            <person name="Mori M."/>
            <person name="Yoshida Y."/>
            <person name="Ohtoshi R."/>
            <person name="Malay A.D."/>
            <person name="Moran D.A.P."/>
            <person name="Tomita M."/>
            <person name="Numata K."/>
            <person name="Arakawa K."/>
        </authorList>
    </citation>
    <scope>NUCLEOTIDE SEQUENCE</scope>
</reference>
<evidence type="ECO:0000313" key="1">
    <source>
        <dbReference type="EMBL" id="GFY64246.1"/>
    </source>
</evidence>
<dbReference type="EMBL" id="BMAV01015164">
    <property type="protein sequence ID" value="GFY64246.1"/>
    <property type="molecule type" value="Genomic_DNA"/>
</dbReference>
<keyword evidence="2" id="KW-1185">Reference proteome</keyword>
<dbReference type="OrthoDB" id="6422391at2759"/>
<accession>A0A8X6Y3Y6</accession>
<sequence>MNDKSLSSSQESLPLSQEALNTLLQMINSSGKVELDLDNFEDPDWNSLVDVTVPAATLPPVYNADSSFPFARSSLPVT</sequence>
<evidence type="ECO:0000313" key="2">
    <source>
        <dbReference type="Proteomes" id="UP000886998"/>
    </source>
</evidence>
<dbReference type="Proteomes" id="UP000886998">
    <property type="component" value="Unassembled WGS sequence"/>
</dbReference>
<proteinExistence type="predicted"/>
<dbReference type="AlphaFoldDB" id="A0A8X6Y3Y6"/>
<gene>
    <name evidence="1" type="ORF">TNIN_439701</name>
</gene>
<comment type="caution">
    <text evidence="1">The sequence shown here is derived from an EMBL/GenBank/DDBJ whole genome shotgun (WGS) entry which is preliminary data.</text>
</comment>
<protein>
    <submittedName>
        <fullName evidence="1">Uncharacterized protein</fullName>
    </submittedName>
</protein>
<organism evidence="1 2">
    <name type="scientific">Trichonephila inaurata madagascariensis</name>
    <dbReference type="NCBI Taxonomy" id="2747483"/>
    <lineage>
        <taxon>Eukaryota</taxon>
        <taxon>Metazoa</taxon>
        <taxon>Ecdysozoa</taxon>
        <taxon>Arthropoda</taxon>
        <taxon>Chelicerata</taxon>
        <taxon>Arachnida</taxon>
        <taxon>Araneae</taxon>
        <taxon>Araneomorphae</taxon>
        <taxon>Entelegynae</taxon>
        <taxon>Araneoidea</taxon>
        <taxon>Nephilidae</taxon>
        <taxon>Trichonephila</taxon>
        <taxon>Trichonephila inaurata</taxon>
    </lineage>
</organism>
<name>A0A8X6Y3Y6_9ARAC</name>